<geneLocation type="plasmid" evidence="2">
    <name>unnamed</name>
</geneLocation>
<keyword evidence="1" id="KW-1133">Transmembrane helix</keyword>
<reference evidence="2" key="1">
    <citation type="submission" date="2024-07" db="EMBL/GenBank/DDBJ databases">
        <title>Identification and characteristics of an arsenic-resistant bacterial isolate, which belongs to a novel species.</title>
        <authorList>
            <person name="Juszczyk A."/>
            <person name="Kowalczyk A."/>
            <person name="Was K."/>
            <person name="Kosowicz W."/>
            <person name="Budzyn A."/>
            <person name="Latowski D."/>
        </authorList>
    </citation>
    <scope>NUCLEOTIDE SEQUENCE</scope>
    <source>
        <strain evidence="2">As8PL</strain>
        <plasmid evidence="2">unnamed</plasmid>
    </source>
</reference>
<name>A0AB39BP54_9BACI</name>
<feature type="transmembrane region" description="Helical" evidence="1">
    <location>
        <begin position="7"/>
        <end position="24"/>
    </location>
</feature>
<protein>
    <submittedName>
        <fullName evidence="2">Uncharacterized protein</fullName>
    </submittedName>
</protein>
<dbReference type="EMBL" id="CP162550">
    <property type="protein sequence ID" value="XDI35229.1"/>
    <property type="molecule type" value="Genomic_DNA"/>
</dbReference>
<evidence type="ECO:0000256" key="1">
    <source>
        <dbReference type="SAM" id="Phobius"/>
    </source>
</evidence>
<keyword evidence="2" id="KW-0614">Plasmid</keyword>
<sequence>MQIKKGRIILSIVISIMVLLSFIIPRETLPSPDTRIILEHTYKTYIAPVCFDQANATNLLEESTLQNAQDIDYKQESSCTKDALKGERDRLITSFLKEVGIIEKKWDNW</sequence>
<proteinExistence type="predicted"/>
<dbReference type="AlphaFoldDB" id="A0AB39BP54"/>
<keyword evidence="1" id="KW-0812">Transmembrane</keyword>
<dbReference type="RefSeq" id="WP_368502844.1">
    <property type="nucleotide sequence ID" value="NZ_CP162550.1"/>
</dbReference>
<organism evidence="2">
    <name type="scientific">Alkalihalophilus sp. As8PL</name>
    <dbReference type="NCBI Taxonomy" id="3237103"/>
    <lineage>
        <taxon>Bacteria</taxon>
        <taxon>Bacillati</taxon>
        <taxon>Bacillota</taxon>
        <taxon>Bacilli</taxon>
        <taxon>Bacillales</taxon>
        <taxon>Bacillaceae</taxon>
        <taxon>Alkalihalophilus</taxon>
    </lineage>
</organism>
<accession>A0AB39BP54</accession>
<evidence type="ECO:0000313" key="2">
    <source>
        <dbReference type="EMBL" id="XDI35229.1"/>
    </source>
</evidence>
<keyword evidence="1" id="KW-0472">Membrane</keyword>
<gene>
    <name evidence="2" type="ORF">AB3N04_00480</name>
</gene>